<dbReference type="Proteomes" id="UP000539473">
    <property type="component" value="Unassembled WGS sequence"/>
</dbReference>
<dbReference type="Proteomes" id="UP000619376">
    <property type="component" value="Unassembled WGS sequence"/>
</dbReference>
<sequence>MISAQLIRDGHDPVVLDMPALRAKRTRAEIQAQHWQCKFCGKDMTPRMGAIRAWYFAHKREASECPFEAESEKESPQHRILKRTAAEALRRHFGDQVASLEYEVRFPNIKRIADAVITLKDSTRVAVEAQLSPLTLHQLQVRTESYLSDEIEVVWVFLEQQGGGLRDNGLWDKCREWLLDEGYLVLTARASTVETAVPLPTLPE</sequence>
<gene>
    <name evidence="3" type="ORF">GCM10017781_38710</name>
    <name evidence="4" type="ORF">HNQ07_004075</name>
</gene>
<feature type="domain" description="Competence protein CoiA-like N-terminal" evidence="2">
    <location>
        <begin position="29"/>
        <end position="67"/>
    </location>
</feature>
<feature type="domain" description="Competence protein CoiA nuclease-like" evidence="1">
    <location>
        <begin position="87"/>
        <end position="160"/>
    </location>
</feature>
<keyword evidence="6" id="KW-1185">Reference proteome</keyword>
<accession>A0A7W8KIV1</accession>
<dbReference type="RefSeq" id="WP_184115146.1">
    <property type="nucleotide sequence ID" value="NZ_BNAJ01000012.1"/>
</dbReference>
<protein>
    <submittedName>
        <fullName evidence="4">Competence CoiA-like predicted nuclease</fullName>
    </submittedName>
</protein>
<reference evidence="3" key="1">
    <citation type="journal article" date="2014" name="Int. J. Syst. Evol. Microbiol.">
        <title>Complete genome of a new Firmicutes species belonging to the dominant human colonic microbiota ('Ruminococcus bicirculans') reveals two chromosomes and a selective capacity to utilize plant glucans.</title>
        <authorList>
            <consortium name="NISC Comparative Sequencing Program"/>
            <person name="Wegmann U."/>
            <person name="Louis P."/>
            <person name="Goesmann A."/>
            <person name="Henrissat B."/>
            <person name="Duncan S.H."/>
            <person name="Flint H.J."/>
        </authorList>
    </citation>
    <scope>NUCLEOTIDE SEQUENCE</scope>
    <source>
        <strain evidence="3">CGMCC 1.18437</strain>
    </source>
</reference>
<evidence type="ECO:0000313" key="4">
    <source>
        <dbReference type="EMBL" id="MBB5378568.1"/>
    </source>
</evidence>
<dbReference type="Pfam" id="PF06054">
    <property type="entry name" value="CoiA_nuc"/>
    <property type="match status" value="1"/>
</dbReference>
<evidence type="ECO:0000313" key="6">
    <source>
        <dbReference type="Proteomes" id="UP000619376"/>
    </source>
</evidence>
<proteinExistence type="predicted"/>
<evidence type="ECO:0000259" key="2">
    <source>
        <dbReference type="Pfam" id="PF25164"/>
    </source>
</evidence>
<evidence type="ECO:0000313" key="5">
    <source>
        <dbReference type="Proteomes" id="UP000539473"/>
    </source>
</evidence>
<dbReference type="InterPro" id="IPR057253">
    <property type="entry name" value="CoiA-like_N"/>
</dbReference>
<name>A0A7W8KIV1_9DEIO</name>
<dbReference type="EMBL" id="JACHFK010000013">
    <property type="protein sequence ID" value="MBB5378568.1"/>
    <property type="molecule type" value="Genomic_DNA"/>
</dbReference>
<reference evidence="4 5" key="3">
    <citation type="submission" date="2020-08" db="EMBL/GenBank/DDBJ databases">
        <title>Genomic Encyclopedia of Type Strains, Phase IV (KMG-IV): sequencing the most valuable type-strain genomes for metagenomic binning, comparative biology and taxonomic classification.</title>
        <authorList>
            <person name="Goeker M."/>
        </authorList>
    </citation>
    <scope>NUCLEOTIDE SEQUENCE [LARGE SCALE GENOMIC DNA]</scope>
    <source>
        <strain evidence="4 5">DSM 27521</strain>
    </source>
</reference>
<organism evidence="4 5">
    <name type="scientific">Deinococcus metalli</name>
    <dbReference type="NCBI Taxonomy" id="1141878"/>
    <lineage>
        <taxon>Bacteria</taxon>
        <taxon>Thermotogati</taxon>
        <taxon>Deinococcota</taxon>
        <taxon>Deinococci</taxon>
        <taxon>Deinococcales</taxon>
        <taxon>Deinococcaceae</taxon>
        <taxon>Deinococcus</taxon>
    </lineage>
</organism>
<dbReference type="EMBL" id="BNAJ01000012">
    <property type="protein sequence ID" value="GHF58682.1"/>
    <property type="molecule type" value="Genomic_DNA"/>
</dbReference>
<reference evidence="6" key="2">
    <citation type="journal article" date="2019" name="Int. J. Syst. Evol. Microbiol.">
        <title>The Global Catalogue of Microorganisms (GCM) 10K type strain sequencing project: providing services to taxonomists for standard genome sequencing and annotation.</title>
        <authorList>
            <consortium name="The Broad Institute Genomics Platform"/>
            <consortium name="The Broad Institute Genome Sequencing Center for Infectious Disease"/>
            <person name="Wu L."/>
            <person name="Ma J."/>
        </authorList>
    </citation>
    <scope>NUCLEOTIDE SEQUENCE [LARGE SCALE GENOMIC DNA]</scope>
    <source>
        <strain evidence="6">CGMCC 1.18437</strain>
    </source>
</reference>
<evidence type="ECO:0000313" key="3">
    <source>
        <dbReference type="EMBL" id="GHF58682.1"/>
    </source>
</evidence>
<comment type="caution">
    <text evidence="4">The sequence shown here is derived from an EMBL/GenBank/DDBJ whole genome shotgun (WGS) entry which is preliminary data.</text>
</comment>
<evidence type="ECO:0000259" key="1">
    <source>
        <dbReference type="Pfam" id="PF06054"/>
    </source>
</evidence>
<dbReference type="InterPro" id="IPR010330">
    <property type="entry name" value="CoiA_nuc"/>
</dbReference>
<dbReference type="AlphaFoldDB" id="A0A7W8KIV1"/>
<reference evidence="3" key="4">
    <citation type="submission" date="2024-05" db="EMBL/GenBank/DDBJ databases">
        <authorList>
            <person name="Sun Q."/>
            <person name="Zhou Y."/>
        </authorList>
    </citation>
    <scope>NUCLEOTIDE SEQUENCE</scope>
    <source>
        <strain evidence="3">CGMCC 1.18437</strain>
    </source>
</reference>
<dbReference type="Pfam" id="PF25164">
    <property type="entry name" value="CoiA_N"/>
    <property type="match status" value="1"/>
</dbReference>